<dbReference type="EC" id="2.7.8.26" evidence="5"/>
<dbReference type="GO" id="GO:0051073">
    <property type="term" value="F:adenosylcobinamide-GDP ribazoletransferase activity"/>
    <property type="evidence" value="ECO:0007669"/>
    <property type="project" value="UniProtKB-EC"/>
</dbReference>
<evidence type="ECO:0000256" key="6">
    <source>
        <dbReference type="ARBA" id="ARBA00015850"/>
    </source>
</evidence>
<evidence type="ECO:0000256" key="5">
    <source>
        <dbReference type="ARBA" id="ARBA00013200"/>
    </source>
</evidence>
<evidence type="ECO:0000256" key="3">
    <source>
        <dbReference type="ARBA" id="ARBA00004663"/>
    </source>
</evidence>
<feature type="transmembrane region" description="Helical" evidence="19">
    <location>
        <begin position="7"/>
        <end position="25"/>
    </location>
</feature>
<evidence type="ECO:0000256" key="7">
    <source>
        <dbReference type="ARBA" id="ARBA00022475"/>
    </source>
</evidence>
<dbReference type="UniPathway" id="UPA00148">
    <property type="reaction ID" value="UER00238"/>
</dbReference>
<dbReference type="PANTHER" id="PTHR34148">
    <property type="entry name" value="ADENOSYLCOBINAMIDE-GDP RIBAZOLETRANSFERASE"/>
    <property type="match status" value="1"/>
</dbReference>
<dbReference type="PANTHER" id="PTHR34148:SF1">
    <property type="entry name" value="ADENOSYLCOBINAMIDE-GDP RIBAZOLETRANSFERASE"/>
    <property type="match status" value="1"/>
</dbReference>
<evidence type="ECO:0000256" key="2">
    <source>
        <dbReference type="ARBA" id="ARBA00004651"/>
    </source>
</evidence>
<protein>
    <recommendedName>
        <fullName evidence="6">Adenosylcobinamide-GDP ribazoletransferase</fullName>
        <ecNumber evidence="5">2.7.8.26</ecNumber>
    </recommendedName>
    <alternativeName>
        <fullName evidence="16">Cobalamin synthase</fullName>
    </alternativeName>
    <alternativeName>
        <fullName evidence="15">Cobalamin-5'-phosphate synthase</fullName>
    </alternativeName>
</protein>
<evidence type="ECO:0000256" key="19">
    <source>
        <dbReference type="SAM" id="Phobius"/>
    </source>
</evidence>
<keyword evidence="10 19" id="KW-0812">Transmembrane</keyword>
<evidence type="ECO:0000256" key="14">
    <source>
        <dbReference type="ARBA" id="ARBA00025228"/>
    </source>
</evidence>
<feature type="transmembrane region" description="Helical" evidence="19">
    <location>
        <begin position="153"/>
        <end position="173"/>
    </location>
</feature>
<comment type="caution">
    <text evidence="20">The sequence shown here is derived from an EMBL/GenBank/DDBJ whole genome shotgun (WGS) entry which is preliminary data.</text>
</comment>
<evidence type="ECO:0000256" key="18">
    <source>
        <dbReference type="ARBA" id="ARBA00049504"/>
    </source>
</evidence>
<sequence length="252" mass="27652">MKILRDLSLAIRFLTIIPIASFPLSNNSNQDEEEEDLAENFANSMAFFPLVGILIGILLVVLRRIFYFLPVSPLIGDTLILIVWIWLSGGLHLDGFADSVDGFSGGDNKEEILNIMKDSATGAKGVVALVSLLLLKFVLLVEMPLLLKDAALFLAPTIGRWSMVIAAFLGKPARVKNSMGKLFMDYVGWRELIFASLTTAVIGILLFRLYFLPLVIVGVGIVLLILKYCQKRIEGISGDILGAINEIVEVSI</sequence>
<keyword evidence="7" id="KW-1003">Cell membrane</keyword>
<dbReference type="GO" id="GO:0005886">
    <property type="term" value="C:plasma membrane"/>
    <property type="evidence" value="ECO:0007669"/>
    <property type="project" value="UniProtKB-SubCell"/>
</dbReference>
<evidence type="ECO:0000256" key="15">
    <source>
        <dbReference type="ARBA" id="ARBA00032605"/>
    </source>
</evidence>
<dbReference type="AlphaFoldDB" id="X1U9J3"/>
<organism evidence="20">
    <name type="scientific">marine sediment metagenome</name>
    <dbReference type="NCBI Taxonomy" id="412755"/>
    <lineage>
        <taxon>unclassified sequences</taxon>
        <taxon>metagenomes</taxon>
        <taxon>ecological metagenomes</taxon>
    </lineage>
</organism>
<feature type="transmembrane region" description="Helical" evidence="19">
    <location>
        <begin position="67"/>
        <end position="87"/>
    </location>
</feature>
<evidence type="ECO:0000256" key="4">
    <source>
        <dbReference type="ARBA" id="ARBA00010561"/>
    </source>
</evidence>
<keyword evidence="9" id="KW-0808">Transferase</keyword>
<feature type="transmembrane region" description="Helical" evidence="19">
    <location>
        <begin position="45"/>
        <end position="62"/>
    </location>
</feature>
<reference evidence="20" key="1">
    <citation type="journal article" date="2014" name="Front. Microbiol.">
        <title>High frequency of phylogenetically diverse reductive dehalogenase-homologous genes in deep subseafloor sedimentary metagenomes.</title>
        <authorList>
            <person name="Kawai M."/>
            <person name="Futagami T."/>
            <person name="Toyoda A."/>
            <person name="Takaki Y."/>
            <person name="Nishi S."/>
            <person name="Hori S."/>
            <person name="Arai W."/>
            <person name="Tsubouchi T."/>
            <person name="Morono Y."/>
            <person name="Uchiyama I."/>
            <person name="Ito T."/>
            <person name="Fujiyama A."/>
            <person name="Inagaki F."/>
            <person name="Takami H."/>
        </authorList>
    </citation>
    <scope>NUCLEOTIDE SEQUENCE</scope>
    <source>
        <strain evidence="20">Expedition CK06-06</strain>
    </source>
</reference>
<keyword evidence="8" id="KW-0169">Cobalamin biosynthesis</keyword>
<name>X1U9J3_9ZZZZ</name>
<dbReference type="HAMAP" id="MF_00719">
    <property type="entry name" value="CobS"/>
    <property type="match status" value="1"/>
</dbReference>
<evidence type="ECO:0000256" key="9">
    <source>
        <dbReference type="ARBA" id="ARBA00022679"/>
    </source>
</evidence>
<dbReference type="GO" id="GO:0009236">
    <property type="term" value="P:cobalamin biosynthetic process"/>
    <property type="evidence" value="ECO:0007669"/>
    <property type="project" value="UniProtKB-UniPathway"/>
</dbReference>
<evidence type="ECO:0000256" key="12">
    <source>
        <dbReference type="ARBA" id="ARBA00022989"/>
    </source>
</evidence>
<comment type="subcellular location">
    <subcellularLocation>
        <location evidence="2">Cell membrane</location>
        <topology evidence="2">Multi-pass membrane protein</topology>
    </subcellularLocation>
</comment>
<evidence type="ECO:0000256" key="8">
    <source>
        <dbReference type="ARBA" id="ARBA00022573"/>
    </source>
</evidence>
<feature type="transmembrane region" description="Helical" evidence="19">
    <location>
        <begin position="193"/>
        <end position="226"/>
    </location>
</feature>
<comment type="pathway">
    <text evidence="3">Cofactor biosynthesis; adenosylcobalamin biosynthesis; adenosylcobalamin from cob(II)yrinate a,c-diamide: step 7/7.</text>
</comment>
<proteinExistence type="inferred from homology"/>
<evidence type="ECO:0000256" key="11">
    <source>
        <dbReference type="ARBA" id="ARBA00022842"/>
    </source>
</evidence>
<evidence type="ECO:0000256" key="13">
    <source>
        <dbReference type="ARBA" id="ARBA00023136"/>
    </source>
</evidence>
<comment type="function">
    <text evidence="14">Joins adenosylcobinamide-GDP and alpha-ribazole to generate adenosylcobalamin (Ado-cobalamin). Also synthesizes adenosylcobalamin 5'-phosphate from adenosylcobinamide-GDP and alpha-ribazole 5'-phosphate.</text>
</comment>
<dbReference type="NCBIfam" id="TIGR00317">
    <property type="entry name" value="cobS"/>
    <property type="match status" value="1"/>
</dbReference>
<evidence type="ECO:0000256" key="16">
    <source>
        <dbReference type="ARBA" id="ARBA00032853"/>
    </source>
</evidence>
<comment type="catalytic activity">
    <reaction evidence="17">
        <text>alpha-ribazole + adenosylcob(III)inamide-GDP = adenosylcob(III)alamin + GMP + H(+)</text>
        <dbReference type="Rhea" id="RHEA:16049"/>
        <dbReference type="ChEBI" id="CHEBI:10329"/>
        <dbReference type="ChEBI" id="CHEBI:15378"/>
        <dbReference type="ChEBI" id="CHEBI:18408"/>
        <dbReference type="ChEBI" id="CHEBI:58115"/>
        <dbReference type="ChEBI" id="CHEBI:60487"/>
        <dbReference type="EC" id="2.7.8.26"/>
    </reaction>
</comment>
<keyword evidence="12 19" id="KW-1133">Transmembrane helix</keyword>
<comment type="catalytic activity">
    <reaction evidence="18">
        <text>alpha-ribazole 5'-phosphate + adenosylcob(III)inamide-GDP = adenosylcob(III)alamin 5'-phosphate + GMP + H(+)</text>
        <dbReference type="Rhea" id="RHEA:23560"/>
        <dbReference type="ChEBI" id="CHEBI:15378"/>
        <dbReference type="ChEBI" id="CHEBI:57918"/>
        <dbReference type="ChEBI" id="CHEBI:58115"/>
        <dbReference type="ChEBI" id="CHEBI:60487"/>
        <dbReference type="ChEBI" id="CHEBI:60493"/>
        <dbReference type="EC" id="2.7.8.26"/>
    </reaction>
</comment>
<dbReference type="Pfam" id="PF02654">
    <property type="entry name" value="CobS"/>
    <property type="match status" value="1"/>
</dbReference>
<accession>X1U9J3</accession>
<comment type="similarity">
    <text evidence="4">Belongs to the CobS family.</text>
</comment>
<keyword evidence="13 19" id="KW-0472">Membrane</keyword>
<evidence type="ECO:0000256" key="1">
    <source>
        <dbReference type="ARBA" id="ARBA00001946"/>
    </source>
</evidence>
<evidence type="ECO:0000256" key="10">
    <source>
        <dbReference type="ARBA" id="ARBA00022692"/>
    </source>
</evidence>
<evidence type="ECO:0000256" key="17">
    <source>
        <dbReference type="ARBA" id="ARBA00048623"/>
    </source>
</evidence>
<dbReference type="GO" id="GO:0008818">
    <property type="term" value="F:cobalamin 5'-phosphate synthase activity"/>
    <property type="evidence" value="ECO:0007669"/>
    <property type="project" value="InterPro"/>
</dbReference>
<comment type="cofactor">
    <cofactor evidence="1">
        <name>Mg(2+)</name>
        <dbReference type="ChEBI" id="CHEBI:18420"/>
    </cofactor>
</comment>
<feature type="transmembrane region" description="Helical" evidence="19">
    <location>
        <begin position="123"/>
        <end position="141"/>
    </location>
</feature>
<evidence type="ECO:0000313" key="20">
    <source>
        <dbReference type="EMBL" id="GAI96515.1"/>
    </source>
</evidence>
<dbReference type="EMBL" id="BARW01016904">
    <property type="protein sequence ID" value="GAI96515.1"/>
    <property type="molecule type" value="Genomic_DNA"/>
</dbReference>
<keyword evidence="11" id="KW-0460">Magnesium</keyword>
<dbReference type="InterPro" id="IPR003805">
    <property type="entry name" value="CobS"/>
</dbReference>
<gene>
    <name evidence="20" type="ORF">S12H4_29322</name>
</gene>
<feature type="non-terminal residue" evidence="20">
    <location>
        <position position="252"/>
    </location>
</feature>